<dbReference type="InterPro" id="IPR001789">
    <property type="entry name" value="Sig_transdc_resp-reg_receiver"/>
</dbReference>
<protein>
    <submittedName>
        <fullName evidence="4">Two component response regulator receiver protein</fullName>
    </submittedName>
</protein>
<sequence length="135" mass="15560">MVQSLTHAILFVDDEQIILMSLKSQLKKHFGNDYRYETAQNTEEAWSIIDELAEEGITILIIISDWLMPNQRGDEFLRDVHKKYPAIKKIIISGHIDENSLNKLKAEVNLHSFLNKPWSESDLIKKVEDAIAKIA</sequence>
<dbReference type="InterPro" id="IPR011006">
    <property type="entry name" value="CheY-like_superfamily"/>
</dbReference>
<dbReference type="SMART" id="SM00448">
    <property type="entry name" value="REC"/>
    <property type="match status" value="1"/>
</dbReference>
<keyword evidence="5" id="KW-1185">Reference proteome</keyword>
<comment type="caution">
    <text evidence="4">The sequence shown here is derived from an EMBL/GenBank/DDBJ whole genome shotgun (WGS) entry which is preliminary data.</text>
</comment>
<dbReference type="PANTHER" id="PTHR44591">
    <property type="entry name" value="STRESS RESPONSE REGULATOR PROTEIN 1"/>
    <property type="match status" value="1"/>
</dbReference>
<dbReference type="AlphaFoldDB" id="A0A2P2E1Q6"/>
<dbReference type="Proteomes" id="UP000245133">
    <property type="component" value="Unassembled WGS sequence"/>
</dbReference>
<proteinExistence type="predicted"/>
<dbReference type="InterPro" id="IPR050595">
    <property type="entry name" value="Bact_response_regulator"/>
</dbReference>
<dbReference type="PANTHER" id="PTHR44591:SF19">
    <property type="entry name" value="TWO-COMPONENT RESPONSE REGULATOR-RELATED"/>
    <property type="match status" value="1"/>
</dbReference>
<dbReference type="PROSITE" id="PS50110">
    <property type="entry name" value="RESPONSE_REGULATORY"/>
    <property type="match status" value="1"/>
</dbReference>
<gene>
    <name evidence="4" type="ORF">LPTSP4_23520</name>
</gene>
<feature type="modified residue" description="4-aspartylphosphate" evidence="2">
    <location>
        <position position="65"/>
    </location>
</feature>
<reference evidence="4 5" key="1">
    <citation type="submission" date="2018-02" db="EMBL/GenBank/DDBJ databases">
        <title>Novel Leptospira species isolated from soil and water in Japan.</title>
        <authorList>
            <person name="Nakao R."/>
            <person name="Masuzawa T."/>
        </authorList>
    </citation>
    <scope>NUCLEOTIDE SEQUENCE [LARGE SCALE GENOMIC DNA]</scope>
    <source>
        <strain evidence="4 5">YH101</strain>
    </source>
</reference>
<evidence type="ECO:0000259" key="3">
    <source>
        <dbReference type="PROSITE" id="PS50110"/>
    </source>
</evidence>
<evidence type="ECO:0000256" key="2">
    <source>
        <dbReference type="PROSITE-ProRule" id="PRU00169"/>
    </source>
</evidence>
<dbReference type="GO" id="GO:0000160">
    <property type="term" value="P:phosphorelay signal transduction system"/>
    <property type="evidence" value="ECO:0007669"/>
    <property type="project" value="InterPro"/>
</dbReference>
<accession>A0A2P2E1Q6</accession>
<dbReference type="Pfam" id="PF00072">
    <property type="entry name" value="Response_reg"/>
    <property type="match status" value="1"/>
</dbReference>
<dbReference type="Gene3D" id="3.40.50.2300">
    <property type="match status" value="1"/>
</dbReference>
<dbReference type="EMBL" id="BFBB01000007">
    <property type="protein sequence ID" value="GBF50825.1"/>
    <property type="molecule type" value="Genomic_DNA"/>
</dbReference>
<keyword evidence="1 2" id="KW-0597">Phosphoprotein</keyword>
<name>A0A2P2E1Q6_9LEPT</name>
<feature type="domain" description="Response regulatory" evidence="3">
    <location>
        <begin position="8"/>
        <end position="131"/>
    </location>
</feature>
<organism evidence="4 5">
    <name type="scientific">Leptospira ryugenii</name>
    <dbReference type="NCBI Taxonomy" id="1917863"/>
    <lineage>
        <taxon>Bacteria</taxon>
        <taxon>Pseudomonadati</taxon>
        <taxon>Spirochaetota</taxon>
        <taxon>Spirochaetia</taxon>
        <taxon>Leptospirales</taxon>
        <taxon>Leptospiraceae</taxon>
        <taxon>Leptospira</taxon>
    </lineage>
</organism>
<evidence type="ECO:0000256" key="1">
    <source>
        <dbReference type="ARBA" id="ARBA00022553"/>
    </source>
</evidence>
<dbReference type="SUPFAM" id="SSF52172">
    <property type="entry name" value="CheY-like"/>
    <property type="match status" value="1"/>
</dbReference>
<evidence type="ECO:0000313" key="5">
    <source>
        <dbReference type="Proteomes" id="UP000245133"/>
    </source>
</evidence>
<evidence type="ECO:0000313" key="4">
    <source>
        <dbReference type="EMBL" id="GBF50825.1"/>
    </source>
</evidence>